<evidence type="ECO:0000256" key="1">
    <source>
        <dbReference type="ARBA" id="ARBA00000085"/>
    </source>
</evidence>
<dbReference type="PROSITE" id="PS50109">
    <property type="entry name" value="HIS_KIN"/>
    <property type="match status" value="1"/>
</dbReference>
<dbReference type="InterPro" id="IPR011712">
    <property type="entry name" value="Sig_transdc_His_kin_sub3_dim/P"/>
</dbReference>
<dbReference type="InterPro" id="IPR035965">
    <property type="entry name" value="PAS-like_dom_sf"/>
</dbReference>
<dbReference type="SMART" id="SM00387">
    <property type="entry name" value="HATPase_c"/>
    <property type="match status" value="1"/>
</dbReference>
<dbReference type="Pfam" id="PF07730">
    <property type="entry name" value="HisKA_3"/>
    <property type="match status" value="1"/>
</dbReference>
<dbReference type="InterPro" id="IPR005467">
    <property type="entry name" value="His_kinase_dom"/>
</dbReference>
<comment type="caution">
    <text evidence="9">The sequence shown here is derived from an EMBL/GenBank/DDBJ whole genome shotgun (WGS) entry which is preliminary data.</text>
</comment>
<keyword evidence="7" id="KW-0902">Two-component regulatory system</keyword>
<dbReference type="SUPFAM" id="SSF55785">
    <property type="entry name" value="PYP-like sensor domain (PAS domain)"/>
    <property type="match status" value="1"/>
</dbReference>
<dbReference type="CDD" id="cd16917">
    <property type="entry name" value="HATPase_UhpB-NarQ-NarX-like"/>
    <property type="match status" value="1"/>
</dbReference>
<proteinExistence type="predicted"/>
<evidence type="ECO:0000313" key="9">
    <source>
        <dbReference type="EMBL" id="PTQ57165.1"/>
    </source>
</evidence>
<evidence type="ECO:0000313" key="10">
    <source>
        <dbReference type="Proteomes" id="UP000244338"/>
    </source>
</evidence>
<dbReference type="Proteomes" id="UP000244338">
    <property type="component" value="Unassembled WGS sequence"/>
</dbReference>
<dbReference type="InterPro" id="IPR036890">
    <property type="entry name" value="HATPase_C_sf"/>
</dbReference>
<evidence type="ECO:0000259" key="8">
    <source>
        <dbReference type="PROSITE" id="PS50109"/>
    </source>
</evidence>
<dbReference type="PANTHER" id="PTHR24421:SF58">
    <property type="entry name" value="SIGNAL TRANSDUCTION HISTIDINE-PROTEIN KINASE_PHOSPHATASE UHPB"/>
    <property type="match status" value="1"/>
</dbReference>
<name>A0A2R6Y3F6_9BACL</name>
<evidence type="ECO:0000256" key="5">
    <source>
        <dbReference type="ARBA" id="ARBA00022777"/>
    </source>
</evidence>
<dbReference type="GO" id="GO:0016020">
    <property type="term" value="C:membrane"/>
    <property type="evidence" value="ECO:0007669"/>
    <property type="project" value="InterPro"/>
</dbReference>
<evidence type="ECO:0000256" key="3">
    <source>
        <dbReference type="ARBA" id="ARBA00022679"/>
    </source>
</evidence>
<organism evidence="9 10">
    <name type="scientific">Candidatus Carbonibacillus altaicus</name>
    <dbReference type="NCBI Taxonomy" id="2163959"/>
    <lineage>
        <taxon>Bacteria</taxon>
        <taxon>Bacillati</taxon>
        <taxon>Bacillota</taxon>
        <taxon>Bacilli</taxon>
        <taxon>Bacillales</taxon>
        <taxon>Candidatus Carbonibacillus</taxon>
    </lineage>
</organism>
<evidence type="ECO:0000256" key="4">
    <source>
        <dbReference type="ARBA" id="ARBA00022741"/>
    </source>
</evidence>
<keyword evidence="6" id="KW-0067">ATP-binding</keyword>
<dbReference type="EC" id="2.7.13.3" evidence="2"/>
<dbReference type="AlphaFoldDB" id="A0A2R6Y3F6"/>
<reference evidence="10" key="1">
    <citation type="journal article" date="2018" name="Sci. Rep.">
        <title>Lignite coal burning seam in the remote Altai Mountains harbors a hydrogen-driven thermophilic microbial community.</title>
        <authorList>
            <person name="Kadnikov V.V."/>
            <person name="Mardanov A.V."/>
            <person name="Ivasenko D.A."/>
            <person name="Antsiferov D.V."/>
            <person name="Beletsky A.V."/>
            <person name="Karnachuk O.V."/>
            <person name="Ravin N.V."/>
        </authorList>
    </citation>
    <scope>NUCLEOTIDE SEQUENCE [LARGE SCALE GENOMIC DNA]</scope>
</reference>
<evidence type="ECO:0000256" key="2">
    <source>
        <dbReference type="ARBA" id="ARBA00012438"/>
    </source>
</evidence>
<dbReference type="EMBL" id="PEBX01000012">
    <property type="protein sequence ID" value="PTQ57165.1"/>
    <property type="molecule type" value="Genomic_DNA"/>
</dbReference>
<comment type="catalytic activity">
    <reaction evidence="1">
        <text>ATP + protein L-histidine = ADP + protein N-phospho-L-histidine.</text>
        <dbReference type="EC" id="2.7.13.3"/>
    </reaction>
</comment>
<evidence type="ECO:0000256" key="6">
    <source>
        <dbReference type="ARBA" id="ARBA00022840"/>
    </source>
</evidence>
<dbReference type="SUPFAM" id="SSF55874">
    <property type="entry name" value="ATPase domain of HSP90 chaperone/DNA topoisomerase II/histidine kinase"/>
    <property type="match status" value="1"/>
</dbReference>
<dbReference type="GO" id="GO:0046983">
    <property type="term" value="F:protein dimerization activity"/>
    <property type="evidence" value="ECO:0007669"/>
    <property type="project" value="InterPro"/>
</dbReference>
<accession>A0A2R6Y3F6</accession>
<dbReference type="Pfam" id="PF02518">
    <property type="entry name" value="HATPase_c"/>
    <property type="match status" value="1"/>
</dbReference>
<keyword evidence="5 9" id="KW-0418">Kinase</keyword>
<sequence length="337" mass="38292">MMHETLYETILEHLPLGLIIMNTEREVVYINPLARRQMGLKLGDRVPYCSYCRERPVLPGEERCILMHDDALPIFAAHMPVYEGESGYFQMMTEKIHAAGMTLYILLLSDQALILEEEKIKLRELLLKESMRAEVKAHEAMSKELHDDIGQILFGALLMAQNLARRPKEKVTAEKLRELSKLIDDALNRIKRLAKELRPTFLEHLSLSQALQQAVHDWQALYDVSIKLHIDRPHCDVISKEAAFELYRVLQEAVRNAVSHGGASSILIDLACRDRHLLFSVIDNGCGLDTQTMHPGLGLFHMKERIERLGGEIHWFSKQGGPTKVEGTIPFMPDGGA</sequence>
<feature type="domain" description="Histidine kinase" evidence="8">
    <location>
        <begin position="140"/>
        <end position="333"/>
    </location>
</feature>
<protein>
    <recommendedName>
        <fullName evidence="2">histidine kinase</fullName>
        <ecNumber evidence="2">2.7.13.3</ecNumber>
    </recommendedName>
</protein>
<gene>
    <name evidence="9" type="ORF">BSOLF_2197</name>
</gene>
<dbReference type="Gene3D" id="3.30.565.10">
    <property type="entry name" value="Histidine kinase-like ATPase, C-terminal domain"/>
    <property type="match status" value="1"/>
</dbReference>
<dbReference type="InterPro" id="IPR003594">
    <property type="entry name" value="HATPase_dom"/>
</dbReference>
<evidence type="ECO:0000256" key="7">
    <source>
        <dbReference type="ARBA" id="ARBA00023012"/>
    </source>
</evidence>
<dbReference type="InterPro" id="IPR050482">
    <property type="entry name" value="Sensor_HK_TwoCompSys"/>
</dbReference>
<dbReference type="PANTHER" id="PTHR24421">
    <property type="entry name" value="NITRATE/NITRITE SENSOR PROTEIN NARX-RELATED"/>
    <property type="match status" value="1"/>
</dbReference>
<dbReference type="GO" id="GO:0005524">
    <property type="term" value="F:ATP binding"/>
    <property type="evidence" value="ECO:0007669"/>
    <property type="project" value="UniProtKB-KW"/>
</dbReference>
<keyword evidence="4" id="KW-0547">Nucleotide-binding</keyword>
<dbReference type="GO" id="GO:0000155">
    <property type="term" value="F:phosphorelay sensor kinase activity"/>
    <property type="evidence" value="ECO:0007669"/>
    <property type="project" value="InterPro"/>
</dbReference>
<keyword evidence="3" id="KW-0808">Transferase</keyword>